<dbReference type="InterPro" id="IPR010140">
    <property type="entry name" value="Histidinol_P_phosphatase_HisJ"/>
</dbReference>
<evidence type="ECO:0000259" key="9">
    <source>
        <dbReference type="Pfam" id="PF02811"/>
    </source>
</evidence>
<dbReference type="EC" id="3.1.3.15" evidence="3 8"/>
<dbReference type="CDD" id="cd12110">
    <property type="entry name" value="PHP_HisPPase_Hisj_like"/>
    <property type="match status" value="1"/>
</dbReference>
<organism evidence="11">
    <name type="scientific">Clostridioides difficile</name>
    <name type="common">Peptoclostridium difficile</name>
    <dbReference type="NCBI Taxonomy" id="1496"/>
    <lineage>
        <taxon>Bacteria</taxon>
        <taxon>Bacillati</taxon>
        <taxon>Bacillota</taxon>
        <taxon>Clostridia</taxon>
        <taxon>Peptostreptococcales</taxon>
        <taxon>Peptostreptococcaceae</taxon>
        <taxon>Clostridioides</taxon>
    </lineage>
</organism>
<evidence type="ECO:0000313" key="11">
    <source>
        <dbReference type="EMBL" id="CDS84561.1"/>
    </source>
</evidence>
<evidence type="ECO:0000256" key="4">
    <source>
        <dbReference type="ARBA" id="ARBA00022605"/>
    </source>
</evidence>
<dbReference type="GO" id="GO:0004401">
    <property type="term" value="F:histidinol-phosphatase activity"/>
    <property type="evidence" value="ECO:0007669"/>
    <property type="project" value="UniProtKB-UniRule"/>
</dbReference>
<dbReference type="GO" id="GO:0005737">
    <property type="term" value="C:cytoplasm"/>
    <property type="evidence" value="ECO:0007669"/>
    <property type="project" value="TreeGrafter"/>
</dbReference>
<dbReference type="GO" id="GO:0000105">
    <property type="term" value="P:L-histidine biosynthetic process"/>
    <property type="evidence" value="ECO:0007669"/>
    <property type="project" value="UniProtKB-UniRule"/>
</dbReference>
<dbReference type="Pfam" id="PF02811">
    <property type="entry name" value="PHP"/>
    <property type="match status" value="1"/>
</dbReference>
<evidence type="ECO:0000256" key="8">
    <source>
        <dbReference type="RuleBase" id="RU366003"/>
    </source>
</evidence>
<dbReference type="EMBL" id="LK933105">
    <property type="protein sequence ID" value="CDT32122.1"/>
    <property type="molecule type" value="Genomic_DNA"/>
</dbReference>
<dbReference type="EMBL" id="LK932481">
    <property type="protein sequence ID" value="CDS84110.1"/>
    <property type="molecule type" value="Genomic_DNA"/>
</dbReference>
<dbReference type="NCBIfam" id="TIGR01856">
    <property type="entry name" value="hisJ_fam"/>
    <property type="match status" value="1"/>
</dbReference>
<comment type="similarity">
    <text evidence="2 8">Belongs to the PHP hydrolase family. HisK subfamily.</text>
</comment>
<dbReference type="AlphaFoldDB" id="A0A069A8X6"/>
<accession>A0A069A8X6</accession>
<keyword evidence="6 8" id="KW-0368">Histidine biosynthesis</keyword>
<dbReference type="SUPFAM" id="SSF89550">
    <property type="entry name" value="PHP domain-like"/>
    <property type="match status" value="1"/>
</dbReference>
<feature type="domain" description="PHP" evidence="9">
    <location>
        <begin position="3"/>
        <end position="212"/>
    </location>
</feature>
<dbReference type="EMBL" id="LK932367">
    <property type="protein sequence ID" value="CDS84561.1"/>
    <property type="molecule type" value="Genomic_DNA"/>
</dbReference>
<evidence type="ECO:0000256" key="3">
    <source>
        <dbReference type="ARBA" id="ARBA00013085"/>
    </source>
</evidence>
<dbReference type="UniPathway" id="UPA00031">
    <property type="reaction ID" value="UER00013"/>
</dbReference>
<name>A0A069A8X6_CLODI</name>
<evidence type="ECO:0000256" key="6">
    <source>
        <dbReference type="ARBA" id="ARBA00023102"/>
    </source>
</evidence>
<evidence type="ECO:0000256" key="1">
    <source>
        <dbReference type="ARBA" id="ARBA00004970"/>
    </source>
</evidence>
<dbReference type="RefSeq" id="WP_021366271.1">
    <property type="nucleotide sequence ID" value="NZ_BBYB01000015.1"/>
</dbReference>
<evidence type="ECO:0000256" key="7">
    <source>
        <dbReference type="ARBA" id="ARBA00049158"/>
    </source>
</evidence>
<dbReference type="PANTHER" id="PTHR21039">
    <property type="entry name" value="HISTIDINOL PHOSPHATASE-RELATED"/>
    <property type="match status" value="1"/>
</dbReference>
<reference evidence="11" key="1">
    <citation type="submission" date="2014-07" db="EMBL/GenBank/DDBJ databases">
        <authorList>
            <person name="Monot Marc"/>
        </authorList>
    </citation>
    <scope>NUCLEOTIDE SEQUENCE</scope>
    <source>
        <strain evidence="12">7032989</strain>
        <strain evidence="11">7032994</strain>
    </source>
</reference>
<dbReference type="InterPro" id="IPR016195">
    <property type="entry name" value="Pol/histidinol_Pase-like"/>
</dbReference>
<evidence type="ECO:0000313" key="12">
    <source>
        <dbReference type="EMBL" id="CDT32122.1"/>
    </source>
</evidence>
<gene>
    <name evidence="11" type="primary">hisK</name>
    <name evidence="12" type="ORF">BN1095_430074</name>
    <name evidence="10" type="ORF">BN1096_300038</name>
    <name evidence="11" type="ORF">BN1097_310038</name>
</gene>
<keyword evidence="4 8" id="KW-0028">Amino-acid biosynthesis</keyword>
<sequence length="259" mass="30109">MKDGHIHSPYCPHGSKDDFEKYVQRAMDVGITEMTFTEHFPYANGFRDPAPENDSCMSIEDLPKYFNDVKKLKEKYEGKIKINVGSEVDFIEGYEEGIKANLNKYGEELEDSLLSVHIIKIDDDYYCVDYSVEEFQNLIDKLGSIEAVYNKYYETLIKAVNSDLGIHKPKRIGHLNLVRKFNQVFPYDYKGNKILEELIKLIKEKGYELDYNVSGNRKEYCKEPYIDGYLLDLVKKYDIPLVLGSDSHCAEEINKYDII</sequence>
<evidence type="ECO:0000256" key="5">
    <source>
        <dbReference type="ARBA" id="ARBA00022801"/>
    </source>
</evidence>
<dbReference type="PANTHER" id="PTHR21039:SF0">
    <property type="entry name" value="HISTIDINOL-PHOSPHATASE"/>
    <property type="match status" value="1"/>
</dbReference>
<evidence type="ECO:0000313" key="10">
    <source>
        <dbReference type="EMBL" id="CDS84110.1"/>
    </source>
</evidence>
<proteinExistence type="inferred from homology"/>
<dbReference type="NCBIfam" id="NF005996">
    <property type="entry name" value="PRK08123.1"/>
    <property type="match status" value="1"/>
</dbReference>
<dbReference type="Gene3D" id="3.20.20.140">
    <property type="entry name" value="Metal-dependent hydrolases"/>
    <property type="match status" value="1"/>
</dbReference>
<dbReference type="InterPro" id="IPR004013">
    <property type="entry name" value="PHP_dom"/>
</dbReference>
<keyword evidence="5 8" id="KW-0378">Hydrolase</keyword>
<comment type="catalytic activity">
    <reaction evidence="7 8">
        <text>L-histidinol phosphate + H2O = L-histidinol + phosphate</text>
        <dbReference type="Rhea" id="RHEA:14465"/>
        <dbReference type="ChEBI" id="CHEBI:15377"/>
        <dbReference type="ChEBI" id="CHEBI:43474"/>
        <dbReference type="ChEBI" id="CHEBI:57699"/>
        <dbReference type="ChEBI" id="CHEBI:57980"/>
        <dbReference type="EC" id="3.1.3.15"/>
    </reaction>
</comment>
<protein>
    <recommendedName>
        <fullName evidence="3 8">Histidinol-phosphatase</fullName>
        <shortName evidence="8">HolPase</shortName>
        <ecNumber evidence="3 8">3.1.3.15</ecNumber>
    </recommendedName>
</protein>
<evidence type="ECO:0000256" key="2">
    <source>
        <dbReference type="ARBA" id="ARBA00009152"/>
    </source>
</evidence>
<comment type="pathway">
    <text evidence="1 8">Amino-acid biosynthesis; L-histidine biosynthesis; L-histidine from 5-phospho-alpha-D-ribose 1-diphosphate: step 8/9.</text>
</comment>